<gene>
    <name evidence="1" type="ORF">LMG7974_00288</name>
</gene>
<organism evidence="1 2">
    <name type="scientific">Campylobacter majalis</name>
    <dbReference type="NCBI Taxonomy" id="2790656"/>
    <lineage>
        <taxon>Bacteria</taxon>
        <taxon>Pseudomonadati</taxon>
        <taxon>Campylobacterota</taxon>
        <taxon>Epsilonproteobacteria</taxon>
        <taxon>Campylobacterales</taxon>
        <taxon>Campylobacteraceae</taxon>
        <taxon>Campylobacter</taxon>
    </lineage>
</organism>
<dbReference type="RefSeq" id="WP_229932110.1">
    <property type="nucleotide sequence ID" value="NZ_CAJHOF010000002.1"/>
</dbReference>
<proteinExistence type="predicted"/>
<evidence type="ECO:0008006" key="3">
    <source>
        <dbReference type="Google" id="ProtNLM"/>
    </source>
</evidence>
<evidence type="ECO:0000313" key="1">
    <source>
        <dbReference type="EMBL" id="CAD7287409.1"/>
    </source>
</evidence>
<dbReference type="EMBL" id="CAJHOF010000002">
    <property type="protein sequence ID" value="CAD7287409.1"/>
    <property type="molecule type" value="Genomic_DNA"/>
</dbReference>
<name>A0ABM8Q3L9_9BACT</name>
<protein>
    <recommendedName>
        <fullName evidence="3">Imidazole glycerol phosphate synthase</fullName>
    </recommendedName>
</protein>
<reference evidence="1 2" key="1">
    <citation type="submission" date="2020-11" db="EMBL/GenBank/DDBJ databases">
        <authorList>
            <person name="Peeters C."/>
        </authorList>
    </citation>
    <scope>NUCLEOTIDE SEQUENCE [LARGE SCALE GENOMIC DNA]</scope>
    <source>
        <strain evidence="1 2">LMG 7974</strain>
    </source>
</reference>
<comment type="caution">
    <text evidence="1">The sequence shown here is derived from an EMBL/GenBank/DDBJ whole genome shotgun (WGS) entry which is preliminary data.</text>
</comment>
<dbReference type="Proteomes" id="UP000789803">
    <property type="component" value="Unassembled WGS sequence"/>
</dbReference>
<evidence type="ECO:0000313" key="2">
    <source>
        <dbReference type="Proteomes" id="UP000789803"/>
    </source>
</evidence>
<keyword evidence="2" id="KW-1185">Reference proteome</keyword>
<accession>A0ABM8Q3L9</accession>
<sequence>MDFENIQKIIKDMEAEISAFGEYEEELEPYQSVAEFNANIDALKDKIQKDGDETVFFKNVFNTQDYYENISSYLSQIQVSIEQKIKKSGVSPQANYNLQQSLKLVTETIDLLVIEYGNLVKNDKKNFFSQNGTRRNKIRLTLSNLVELKKKIENIIYRDSKIVSNVLLKEFKTLYTFFANCIKVAKSRQDELLLVEVAGISDRLMSMIYPVFRNKSLSVSELIYYYLFFELRELKASAIGNRLA</sequence>